<name>A0A533Q8T9_9BACT</name>
<sequence length="371" mass="41663">MHRPTWVEIDLSALRYNVLALKRKVGPEVKIMGIVKADAYGHGDYEVSKILINQGVEMLGIAILEEGVRLREKGIKAPILLLGGLFEEQIPSVIEYDLTPTVYDLKLASVLSKRAAYLNKIVKVHMYVDTGMGSIGVKYTRAVEFIQGIQEMKNLFIEGIYTHCSCSDERDSEYTNLQIKRFREVLAAPETINMGIPLRHMANSGAIFGYFDAYFTMVRPGLSLYGLYPSEEVSREIGIRPVMSFKTRIIHIKDMEPGDVVGYGRGYRITRPTRVATLPLGYDDGYSRLLSNQGKVIIRGVKAPIIGRICMDQYFVDVSHIKEVSVGDEVVLYGIQGRESIAVESVAKQLNTIPYEIVCNVSKRVPRVYIN</sequence>
<comment type="catalytic activity">
    <reaction evidence="1 5">
        <text>L-alanine = D-alanine</text>
        <dbReference type="Rhea" id="RHEA:20249"/>
        <dbReference type="ChEBI" id="CHEBI:57416"/>
        <dbReference type="ChEBI" id="CHEBI:57972"/>
        <dbReference type="EC" id="5.1.1.1"/>
    </reaction>
</comment>
<dbReference type="InterPro" id="IPR011079">
    <property type="entry name" value="Ala_racemase_C"/>
</dbReference>
<dbReference type="GO" id="GO:0005829">
    <property type="term" value="C:cytosol"/>
    <property type="evidence" value="ECO:0007669"/>
    <property type="project" value="TreeGrafter"/>
</dbReference>
<dbReference type="PANTHER" id="PTHR30511">
    <property type="entry name" value="ALANINE RACEMASE"/>
    <property type="match status" value="1"/>
</dbReference>
<comment type="similarity">
    <text evidence="5">Belongs to the alanine racemase family.</text>
</comment>
<dbReference type="AlphaFoldDB" id="A0A533Q8T9"/>
<evidence type="ECO:0000256" key="3">
    <source>
        <dbReference type="ARBA" id="ARBA00022898"/>
    </source>
</evidence>
<proteinExistence type="inferred from homology"/>
<protein>
    <recommendedName>
        <fullName evidence="5">Alanine racemase</fullName>
        <ecNumber evidence="5">5.1.1.1</ecNumber>
    </recommendedName>
</protein>
<dbReference type="Pfam" id="PF01168">
    <property type="entry name" value="Ala_racemase_N"/>
    <property type="match status" value="1"/>
</dbReference>
<dbReference type="GO" id="GO:0030632">
    <property type="term" value="P:D-alanine biosynthetic process"/>
    <property type="evidence" value="ECO:0007669"/>
    <property type="project" value="UniProtKB-UniRule"/>
</dbReference>
<dbReference type="FunFam" id="3.20.20.10:FF:000002">
    <property type="entry name" value="Alanine racemase"/>
    <property type="match status" value="1"/>
</dbReference>
<dbReference type="InterPro" id="IPR009006">
    <property type="entry name" value="Ala_racemase/Decarboxylase_C"/>
</dbReference>
<dbReference type="FunFam" id="2.40.37.10:FF:000006">
    <property type="entry name" value="Alanine racemase"/>
    <property type="match status" value="1"/>
</dbReference>
<evidence type="ECO:0000259" key="7">
    <source>
        <dbReference type="SMART" id="SM01005"/>
    </source>
</evidence>
<dbReference type="InterPro" id="IPR000821">
    <property type="entry name" value="Ala_racemase"/>
</dbReference>
<reference evidence="8 9" key="1">
    <citation type="submission" date="2019-04" db="EMBL/GenBank/DDBJ databases">
        <title>Genome of a novel bacterium Candidatus Jettenia ecosi reconstructed from metagenome of an anammox bioreactor.</title>
        <authorList>
            <person name="Mardanov A.V."/>
            <person name="Beletsky A.V."/>
            <person name="Ravin N.V."/>
            <person name="Botchkova E.A."/>
            <person name="Litti Y.V."/>
            <person name="Nozhevnikova A.N."/>
        </authorList>
    </citation>
    <scope>NUCLEOTIDE SEQUENCE [LARGE SCALE GENOMIC DNA]</scope>
    <source>
        <strain evidence="8">J2</strain>
    </source>
</reference>
<comment type="pathway">
    <text evidence="5">Amino-acid biosynthesis; D-alanine biosynthesis; D-alanine from L-alanine: step 1/1.</text>
</comment>
<dbReference type="PRINTS" id="PR00992">
    <property type="entry name" value="ALARACEMASE"/>
</dbReference>
<comment type="caution">
    <text evidence="5">Lacks conserved residue(s) required for the propagation of feature annotation.</text>
</comment>
<feature type="domain" description="Alanine racemase C-terminal" evidence="7">
    <location>
        <begin position="242"/>
        <end position="370"/>
    </location>
</feature>
<evidence type="ECO:0000313" key="8">
    <source>
        <dbReference type="EMBL" id="TLD41052.1"/>
    </source>
</evidence>
<dbReference type="SUPFAM" id="SSF50621">
    <property type="entry name" value="Alanine racemase C-terminal domain-like"/>
    <property type="match status" value="1"/>
</dbReference>
<dbReference type="Pfam" id="PF00842">
    <property type="entry name" value="Ala_racemase_C"/>
    <property type="match status" value="1"/>
</dbReference>
<feature type="active site" description="Proton acceptor; specific for L-alanine" evidence="5">
    <location>
        <position position="263"/>
    </location>
</feature>
<dbReference type="InterPro" id="IPR029066">
    <property type="entry name" value="PLP-binding_barrel"/>
</dbReference>
<comment type="function">
    <text evidence="5">Catalyzes the interconversion of L-alanine and D-alanine. May also act on other amino acids.</text>
</comment>
<evidence type="ECO:0000256" key="4">
    <source>
        <dbReference type="ARBA" id="ARBA00023235"/>
    </source>
</evidence>
<dbReference type="GO" id="GO:0030170">
    <property type="term" value="F:pyridoxal phosphate binding"/>
    <property type="evidence" value="ECO:0007669"/>
    <property type="project" value="UniProtKB-UniRule"/>
</dbReference>
<dbReference type="InterPro" id="IPR020622">
    <property type="entry name" value="Ala_racemase_pyridoxalP-BS"/>
</dbReference>
<dbReference type="GO" id="GO:0008784">
    <property type="term" value="F:alanine racemase activity"/>
    <property type="evidence" value="ECO:0007669"/>
    <property type="project" value="UniProtKB-UniRule"/>
</dbReference>
<dbReference type="Gene3D" id="2.40.37.10">
    <property type="entry name" value="Lyase, Ornithine Decarboxylase, Chain A, domain 1"/>
    <property type="match status" value="1"/>
</dbReference>
<keyword evidence="4 5" id="KW-0413">Isomerase</keyword>
<dbReference type="SUPFAM" id="SSF51419">
    <property type="entry name" value="PLP-binding barrel"/>
    <property type="match status" value="1"/>
</dbReference>
<dbReference type="Proteomes" id="UP000319783">
    <property type="component" value="Unassembled WGS sequence"/>
</dbReference>
<feature type="active site" description="Proton acceptor; specific for D-alanine" evidence="5">
    <location>
        <position position="36"/>
    </location>
</feature>
<comment type="cofactor">
    <cofactor evidence="2 5 6">
        <name>pyridoxal 5'-phosphate</name>
        <dbReference type="ChEBI" id="CHEBI:597326"/>
    </cofactor>
</comment>
<dbReference type="CDD" id="cd00430">
    <property type="entry name" value="PLPDE_III_AR"/>
    <property type="match status" value="1"/>
</dbReference>
<dbReference type="SMART" id="SM01005">
    <property type="entry name" value="Ala_racemase_C"/>
    <property type="match status" value="1"/>
</dbReference>
<evidence type="ECO:0000256" key="1">
    <source>
        <dbReference type="ARBA" id="ARBA00000316"/>
    </source>
</evidence>
<accession>A0A533Q8T9</accession>
<comment type="caution">
    <text evidence="8">The sequence shown here is derived from an EMBL/GenBank/DDBJ whole genome shotgun (WGS) entry which is preliminary data.</text>
</comment>
<dbReference type="HAMAP" id="MF_01201">
    <property type="entry name" value="Ala_racemase"/>
    <property type="match status" value="1"/>
</dbReference>
<evidence type="ECO:0000256" key="2">
    <source>
        <dbReference type="ARBA" id="ARBA00001933"/>
    </source>
</evidence>
<dbReference type="Gene3D" id="3.20.20.10">
    <property type="entry name" value="Alanine racemase"/>
    <property type="match status" value="1"/>
</dbReference>
<organism evidence="8 9">
    <name type="scientific">Candidatus Jettenia ecosi</name>
    <dbReference type="NCBI Taxonomy" id="2494326"/>
    <lineage>
        <taxon>Bacteria</taxon>
        <taxon>Pseudomonadati</taxon>
        <taxon>Planctomycetota</taxon>
        <taxon>Candidatus Brocadiia</taxon>
        <taxon>Candidatus Brocadiales</taxon>
        <taxon>Candidatus Brocadiaceae</taxon>
        <taxon>Candidatus Jettenia</taxon>
    </lineage>
</organism>
<dbReference type="EC" id="5.1.1.1" evidence="5"/>
<dbReference type="EMBL" id="SULG01000065">
    <property type="protein sequence ID" value="TLD41052.1"/>
    <property type="molecule type" value="Genomic_DNA"/>
</dbReference>
<dbReference type="PANTHER" id="PTHR30511:SF0">
    <property type="entry name" value="ALANINE RACEMASE, CATABOLIC-RELATED"/>
    <property type="match status" value="1"/>
</dbReference>
<dbReference type="InterPro" id="IPR001608">
    <property type="entry name" value="Ala_racemase_N"/>
</dbReference>
<evidence type="ECO:0000256" key="5">
    <source>
        <dbReference type="HAMAP-Rule" id="MF_01201"/>
    </source>
</evidence>
<dbReference type="PROSITE" id="PS00395">
    <property type="entry name" value="ALANINE_RACEMASE"/>
    <property type="match status" value="1"/>
</dbReference>
<feature type="binding site" evidence="5">
    <location>
        <position position="311"/>
    </location>
    <ligand>
        <name>substrate</name>
    </ligand>
</feature>
<evidence type="ECO:0000313" key="9">
    <source>
        <dbReference type="Proteomes" id="UP000319783"/>
    </source>
</evidence>
<feature type="modified residue" description="N6-(pyridoxal phosphate)lysine" evidence="5 6">
    <location>
        <position position="36"/>
    </location>
</feature>
<keyword evidence="3 5" id="KW-0663">Pyridoxal phosphate</keyword>
<dbReference type="UniPathway" id="UPA00042">
    <property type="reaction ID" value="UER00497"/>
</dbReference>
<gene>
    <name evidence="8" type="ORF">JETT_2698</name>
</gene>
<evidence type="ECO:0000256" key="6">
    <source>
        <dbReference type="PIRSR" id="PIRSR600821-50"/>
    </source>
</evidence>
<dbReference type="NCBIfam" id="TIGR00492">
    <property type="entry name" value="alr"/>
    <property type="match status" value="1"/>
</dbReference>